<comment type="cofactor">
    <cofactor evidence="1">
        <name>Mg(2+)</name>
        <dbReference type="ChEBI" id="CHEBI:18420"/>
    </cofactor>
</comment>
<keyword evidence="8" id="KW-0460">Magnesium</keyword>
<keyword evidence="5" id="KW-0479">Metal-binding</keyword>
<sequence length="424" mass="45927">MVPNNDRVALQKIHALLQRYERFGIHLGLEASHQLLAALGHPHQRVPIIHVAGTNGKGSVCAYLSSVLTAAGYRVGRYTSPHLVDWTERICINQQPIAADVLYDALLRVEAAVTEPMPTQFEVITAAAWCCFEPVDIAVIEVGLGGRLDATNVCDSPVVSVITSISRDHWQRLGPTLADIAYEKAGILKQDCAAVVGPLPEAAESVVQQRISELNCRARWPQPAAKVSQSLSQQTVIAEGVTYDLTLPGDLQLINSGVAIATLKALRDQGWNISDDAIATGMANTTWPGRLQWVPWHNSSLLLDGAHNEAAAIALRQYVDSLEQPVHWLMGMLSTKDHAKVLIALLRPGDRLSLVPVSGHSSADPQALQTLALEVCPTLECCIYPDLDAGLQSLHSTVETKVLCGSLYLVGQFLAQSQESYRQA</sequence>
<feature type="domain" description="Mur ligase central" evidence="11">
    <location>
        <begin position="51"/>
        <end position="262"/>
    </location>
</feature>
<evidence type="ECO:0000259" key="11">
    <source>
        <dbReference type="Pfam" id="PF08245"/>
    </source>
</evidence>
<dbReference type="GO" id="GO:0008841">
    <property type="term" value="F:dihydrofolate synthase activity"/>
    <property type="evidence" value="ECO:0007669"/>
    <property type="project" value="TreeGrafter"/>
</dbReference>
<dbReference type="FunFam" id="3.40.1190.10:FF:000011">
    <property type="entry name" value="Folylpolyglutamate synthase/dihydrofolate synthase"/>
    <property type="match status" value="1"/>
</dbReference>
<keyword evidence="6 10" id="KW-0547">Nucleotide-binding</keyword>
<comment type="caution">
    <text evidence="12">The sequence shown here is derived from an EMBL/GenBank/DDBJ whole genome shotgun (WGS) entry which is preliminary data.</text>
</comment>
<dbReference type="PROSITE" id="PS01011">
    <property type="entry name" value="FOLYLPOLYGLU_SYNT_1"/>
    <property type="match status" value="1"/>
</dbReference>
<dbReference type="GO" id="GO:0005524">
    <property type="term" value="F:ATP binding"/>
    <property type="evidence" value="ECO:0007669"/>
    <property type="project" value="UniProtKB-KW"/>
</dbReference>
<dbReference type="InterPro" id="IPR036565">
    <property type="entry name" value="Mur-like_cat_sf"/>
</dbReference>
<comment type="catalytic activity">
    <reaction evidence="9">
        <text>(6S)-5,6,7,8-tetrahydrofolyl-(gamma-L-Glu)(n) + L-glutamate + ATP = (6S)-5,6,7,8-tetrahydrofolyl-(gamma-L-Glu)(n+1) + ADP + phosphate + H(+)</text>
        <dbReference type="Rhea" id="RHEA:10580"/>
        <dbReference type="Rhea" id="RHEA-COMP:14738"/>
        <dbReference type="Rhea" id="RHEA-COMP:14740"/>
        <dbReference type="ChEBI" id="CHEBI:15378"/>
        <dbReference type="ChEBI" id="CHEBI:29985"/>
        <dbReference type="ChEBI" id="CHEBI:30616"/>
        <dbReference type="ChEBI" id="CHEBI:43474"/>
        <dbReference type="ChEBI" id="CHEBI:141005"/>
        <dbReference type="ChEBI" id="CHEBI:456216"/>
        <dbReference type="EC" id="6.3.2.17"/>
    </reaction>
</comment>
<evidence type="ECO:0000256" key="1">
    <source>
        <dbReference type="ARBA" id="ARBA00001946"/>
    </source>
</evidence>
<dbReference type="Proteomes" id="UP000248857">
    <property type="component" value="Unassembled WGS sequence"/>
</dbReference>
<evidence type="ECO:0000256" key="9">
    <source>
        <dbReference type="ARBA" id="ARBA00047493"/>
    </source>
</evidence>
<dbReference type="EMBL" id="PQWO01000001">
    <property type="protein sequence ID" value="PZD75097.1"/>
    <property type="molecule type" value="Genomic_DNA"/>
</dbReference>
<evidence type="ECO:0000256" key="7">
    <source>
        <dbReference type="ARBA" id="ARBA00022840"/>
    </source>
</evidence>
<name>A0A2W1K601_9CYAN</name>
<protein>
    <recommendedName>
        <fullName evidence="3">tetrahydrofolate synthase</fullName>
        <ecNumber evidence="3">6.3.2.17</ecNumber>
    </recommendedName>
</protein>
<dbReference type="RefSeq" id="WP_110984183.1">
    <property type="nucleotide sequence ID" value="NZ_CAWNWM010000001.1"/>
</dbReference>
<evidence type="ECO:0000256" key="3">
    <source>
        <dbReference type="ARBA" id="ARBA00013025"/>
    </source>
</evidence>
<dbReference type="InterPro" id="IPR001645">
    <property type="entry name" value="Folylpolyglutamate_synth"/>
</dbReference>
<dbReference type="Pfam" id="PF08245">
    <property type="entry name" value="Mur_ligase_M"/>
    <property type="match status" value="1"/>
</dbReference>
<dbReference type="GO" id="GO:0004326">
    <property type="term" value="F:tetrahydrofolylpolyglutamate synthase activity"/>
    <property type="evidence" value="ECO:0007669"/>
    <property type="project" value="UniProtKB-EC"/>
</dbReference>
<reference evidence="12 13" key="1">
    <citation type="journal article" date="2018" name="Sci. Rep.">
        <title>A novel species of the marine cyanobacterium Acaryochloris with a unique pigment content and lifestyle.</title>
        <authorList>
            <person name="Partensky F."/>
            <person name="Six C."/>
            <person name="Ratin M."/>
            <person name="Garczarek L."/>
            <person name="Vaulot D."/>
            <person name="Probert I."/>
            <person name="Calteau A."/>
            <person name="Gourvil P."/>
            <person name="Marie D."/>
            <person name="Grebert T."/>
            <person name="Bouchier C."/>
            <person name="Le Panse S."/>
            <person name="Gachenot M."/>
            <person name="Rodriguez F."/>
            <person name="Garrido J.L."/>
        </authorList>
    </citation>
    <scope>NUCLEOTIDE SEQUENCE [LARGE SCALE GENOMIC DNA]</scope>
    <source>
        <strain evidence="12 13">RCC1774</strain>
    </source>
</reference>
<evidence type="ECO:0000313" key="12">
    <source>
        <dbReference type="EMBL" id="PZD75097.1"/>
    </source>
</evidence>
<dbReference type="Gene3D" id="3.90.190.20">
    <property type="entry name" value="Mur ligase, C-terminal domain"/>
    <property type="match status" value="1"/>
</dbReference>
<dbReference type="EC" id="6.3.2.17" evidence="3"/>
<keyword evidence="13" id="KW-1185">Reference proteome</keyword>
<dbReference type="SUPFAM" id="SSF53244">
    <property type="entry name" value="MurD-like peptide ligases, peptide-binding domain"/>
    <property type="match status" value="1"/>
</dbReference>
<dbReference type="PANTHER" id="PTHR11136">
    <property type="entry name" value="FOLYLPOLYGLUTAMATE SYNTHASE-RELATED"/>
    <property type="match status" value="1"/>
</dbReference>
<keyword evidence="7 10" id="KW-0067">ATP-binding</keyword>
<gene>
    <name evidence="12" type="primary">fpgS_1</name>
    <name evidence="12" type="ORF">C1752_00196</name>
</gene>
<dbReference type="NCBIfam" id="TIGR01499">
    <property type="entry name" value="folC"/>
    <property type="match status" value="1"/>
</dbReference>
<dbReference type="InterPro" id="IPR036615">
    <property type="entry name" value="Mur_ligase_C_dom_sf"/>
</dbReference>
<evidence type="ECO:0000313" key="13">
    <source>
        <dbReference type="Proteomes" id="UP000248857"/>
    </source>
</evidence>
<keyword evidence="4 10" id="KW-0436">Ligase</keyword>
<dbReference type="GO" id="GO:0046872">
    <property type="term" value="F:metal ion binding"/>
    <property type="evidence" value="ECO:0007669"/>
    <property type="project" value="UniProtKB-KW"/>
</dbReference>
<dbReference type="Gene3D" id="3.40.1190.10">
    <property type="entry name" value="Mur-like, catalytic domain"/>
    <property type="match status" value="1"/>
</dbReference>
<dbReference type="GO" id="GO:0005737">
    <property type="term" value="C:cytoplasm"/>
    <property type="evidence" value="ECO:0007669"/>
    <property type="project" value="TreeGrafter"/>
</dbReference>
<organism evidence="12 13">
    <name type="scientific">Acaryochloris thomasi RCC1774</name>
    <dbReference type="NCBI Taxonomy" id="1764569"/>
    <lineage>
        <taxon>Bacteria</taxon>
        <taxon>Bacillati</taxon>
        <taxon>Cyanobacteriota</taxon>
        <taxon>Cyanophyceae</taxon>
        <taxon>Acaryochloridales</taxon>
        <taxon>Acaryochloridaceae</taxon>
        <taxon>Acaryochloris</taxon>
        <taxon>Acaryochloris thomasi</taxon>
    </lineage>
</organism>
<accession>A0A2W1K601</accession>
<proteinExistence type="inferred from homology"/>
<evidence type="ECO:0000256" key="8">
    <source>
        <dbReference type="ARBA" id="ARBA00022842"/>
    </source>
</evidence>
<dbReference type="SUPFAM" id="SSF53623">
    <property type="entry name" value="MurD-like peptide ligases, catalytic domain"/>
    <property type="match status" value="1"/>
</dbReference>
<dbReference type="InterPro" id="IPR013221">
    <property type="entry name" value="Mur_ligase_cen"/>
</dbReference>
<comment type="similarity">
    <text evidence="2 10">Belongs to the folylpolyglutamate synthase family.</text>
</comment>
<evidence type="ECO:0000256" key="6">
    <source>
        <dbReference type="ARBA" id="ARBA00022741"/>
    </source>
</evidence>
<dbReference type="PIRSF" id="PIRSF001563">
    <property type="entry name" value="Folylpolyglu_synth"/>
    <property type="match status" value="1"/>
</dbReference>
<dbReference type="OrthoDB" id="9809356at2"/>
<evidence type="ECO:0000256" key="4">
    <source>
        <dbReference type="ARBA" id="ARBA00022598"/>
    </source>
</evidence>
<evidence type="ECO:0000256" key="5">
    <source>
        <dbReference type="ARBA" id="ARBA00022723"/>
    </source>
</evidence>
<evidence type="ECO:0000256" key="2">
    <source>
        <dbReference type="ARBA" id="ARBA00008276"/>
    </source>
</evidence>
<dbReference type="AlphaFoldDB" id="A0A2W1K601"/>
<dbReference type="InterPro" id="IPR018109">
    <property type="entry name" value="Folylpolyglutamate_synth_CS"/>
</dbReference>
<evidence type="ECO:0000256" key="10">
    <source>
        <dbReference type="PIRNR" id="PIRNR001563"/>
    </source>
</evidence>
<dbReference type="PANTHER" id="PTHR11136:SF0">
    <property type="entry name" value="DIHYDROFOLATE SYNTHETASE-RELATED"/>
    <property type="match status" value="1"/>
</dbReference>